<dbReference type="KEGG" id="lez:GLE_5098"/>
<reference evidence="2 3" key="1">
    <citation type="submission" date="2015-11" db="EMBL/GenBank/DDBJ databases">
        <title>Genome sequences of Lysobacter enzymogenes strain C3 and Lysobacter antibioticus ATCC 29479.</title>
        <authorList>
            <person name="Kobayashi D.Y."/>
        </authorList>
    </citation>
    <scope>NUCLEOTIDE SEQUENCE [LARGE SCALE GENOMIC DNA]</scope>
    <source>
        <strain evidence="2 3">C3</strain>
    </source>
</reference>
<feature type="region of interest" description="Disordered" evidence="1">
    <location>
        <begin position="34"/>
        <end position="59"/>
    </location>
</feature>
<name>A0A0S2DP48_LYSEN</name>
<dbReference type="STRING" id="69.GLE_5098"/>
<evidence type="ECO:0000256" key="1">
    <source>
        <dbReference type="SAM" id="MobiDB-lite"/>
    </source>
</evidence>
<evidence type="ECO:0000313" key="3">
    <source>
        <dbReference type="Proteomes" id="UP000061569"/>
    </source>
</evidence>
<protein>
    <submittedName>
        <fullName evidence="2">Uncharacterized protein</fullName>
    </submittedName>
</protein>
<feature type="compositionally biased region" description="Basic and acidic residues" evidence="1">
    <location>
        <begin position="37"/>
        <end position="48"/>
    </location>
</feature>
<accession>A0A0S2DP48</accession>
<gene>
    <name evidence="2" type="ORF">GLE_5098</name>
</gene>
<dbReference type="AlphaFoldDB" id="A0A0S2DP48"/>
<evidence type="ECO:0000313" key="2">
    <source>
        <dbReference type="EMBL" id="ALN60439.1"/>
    </source>
</evidence>
<dbReference type="Proteomes" id="UP000061569">
    <property type="component" value="Chromosome"/>
</dbReference>
<organism evidence="2 3">
    <name type="scientific">Lysobacter enzymogenes</name>
    <dbReference type="NCBI Taxonomy" id="69"/>
    <lineage>
        <taxon>Bacteria</taxon>
        <taxon>Pseudomonadati</taxon>
        <taxon>Pseudomonadota</taxon>
        <taxon>Gammaproteobacteria</taxon>
        <taxon>Lysobacterales</taxon>
        <taxon>Lysobacteraceae</taxon>
        <taxon>Lysobacter</taxon>
    </lineage>
</organism>
<sequence length="59" mass="6746">MRAHSTSQTWQRSRVARVFRLVARFARAHTVSAFAARDARSPGERSTDVRNAPTHQEPR</sequence>
<proteinExistence type="predicted"/>
<dbReference type="EMBL" id="CP013140">
    <property type="protein sequence ID" value="ALN60439.1"/>
    <property type="molecule type" value="Genomic_DNA"/>
</dbReference>
<dbReference type="PATRIC" id="fig|69.6.peg.5023"/>